<keyword evidence="1" id="KW-1185">Reference proteome</keyword>
<dbReference type="WBParaSite" id="ACRNAN_scaffold5817.g19098.t1">
    <property type="protein sequence ID" value="ACRNAN_scaffold5817.g19098.t1"/>
    <property type="gene ID" value="ACRNAN_scaffold5817.g19098"/>
</dbReference>
<protein>
    <submittedName>
        <fullName evidence="2">Uncharacterized protein</fullName>
    </submittedName>
</protein>
<reference evidence="2" key="1">
    <citation type="submission" date="2022-11" db="UniProtKB">
        <authorList>
            <consortium name="WormBaseParasite"/>
        </authorList>
    </citation>
    <scope>IDENTIFICATION</scope>
</reference>
<organism evidence="1 2">
    <name type="scientific">Acrobeloides nanus</name>
    <dbReference type="NCBI Taxonomy" id="290746"/>
    <lineage>
        <taxon>Eukaryota</taxon>
        <taxon>Metazoa</taxon>
        <taxon>Ecdysozoa</taxon>
        <taxon>Nematoda</taxon>
        <taxon>Chromadorea</taxon>
        <taxon>Rhabditida</taxon>
        <taxon>Tylenchina</taxon>
        <taxon>Cephalobomorpha</taxon>
        <taxon>Cephaloboidea</taxon>
        <taxon>Cephalobidae</taxon>
        <taxon>Acrobeloides</taxon>
    </lineage>
</organism>
<evidence type="ECO:0000313" key="2">
    <source>
        <dbReference type="WBParaSite" id="ACRNAN_scaffold5817.g19098.t1"/>
    </source>
</evidence>
<proteinExistence type="predicted"/>
<name>A0A914E5G7_9BILA</name>
<dbReference type="Proteomes" id="UP000887540">
    <property type="component" value="Unplaced"/>
</dbReference>
<evidence type="ECO:0000313" key="1">
    <source>
        <dbReference type="Proteomes" id="UP000887540"/>
    </source>
</evidence>
<accession>A0A914E5G7</accession>
<dbReference type="AlphaFoldDB" id="A0A914E5G7"/>
<sequence>MKNFKETTDNNRNANLRRRNMLNQANSMRNKLAMEQVYKPSDNRDCWNTMCIIFPQENSAIHADDKIPSSDID</sequence>